<keyword evidence="5 7" id="KW-0378">Hydrolase</keyword>
<keyword evidence="2 7" id="KW-0819">tRNA processing</keyword>
<name>A0A7M3MES7_9BACT</name>
<dbReference type="EMBL" id="QMIE01000009">
    <property type="protein sequence ID" value="TVM16958.1"/>
    <property type="molecule type" value="Genomic_DNA"/>
</dbReference>
<dbReference type="GO" id="GO:0001682">
    <property type="term" value="P:tRNA 5'-leader removal"/>
    <property type="evidence" value="ECO:0007669"/>
    <property type="project" value="UniProtKB-UniRule"/>
</dbReference>
<dbReference type="InterPro" id="IPR020539">
    <property type="entry name" value="RNase_P_CS"/>
</dbReference>
<dbReference type="SUPFAM" id="SSF54211">
    <property type="entry name" value="Ribosomal protein S5 domain 2-like"/>
    <property type="match status" value="1"/>
</dbReference>
<sequence>MSLLGLSRDLCIRKRPEYLVCYEKGRRFASRSFMVFAYARPCENPGFRFGMAVSKKVGSAVRRNRVKRLIREFFRLRQHDIRESAERLSEQTGSPACLDFVCVAKRSARPESMTLAQVDQELWPVLNKVAKTMAVDPRRRPAHQGDTSSH</sequence>
<dbReference type="GO" id="GO:0000049">
    <property type="term" value="F:tRNA binding"/>
    <property type="evidence" value="ECO:0007669"/>
    <property type="project" value="UniProtKB-UniRule"/>
</dbReference>
<dbReference type="PROSITE" id="PS00648">
    <property type="entry name" value="RIBONUCLEASE_P"/>
    <property type="match status" value="1"/>
</dbReference>
<dbReference type="Proteomes" id="UP000448292">
    <property type="component" value="Unassembled WGS sequence"/>
</dbReference>
<evidence type="ECO:0000256" key="7">
    <source>
        <dbReference type="HAMAP-Rule" id="MF_00227"/>
    </source>
</evidence>
<evidence type="ECO:0000313" key="10">
    <source>
        <dbReference type="Proteomes" id="UP000448292"/>
    </source>
</evidence>
<evidence type="ECO:0000256" key="8">
    <source>
        <dbReference type="NCBIfam" id="TIGR00188"/>
    </source>
</evidence>
<dbReference type="GO" id="GO:0030677">
    <property type="term" value="C:ribonuclease P complex"/>
    <property type="evidence" value="ECO:0007669"/>
    <property type="project" value="TreeGrafter"/>
</dbReference>
<proteinExistence type="inferred from homology"/>
<evidence type="ECO:0000256" key="5">
    <source>
        <dbReference type="ARBA" id="ARBA00022801"/>
    </source>
</evidence>
<dbReference type="Gene3D" id="3.30.230.10">
    <property type="match status" value="1"/>
</dbReference>
<dbReference type="AlphaFoldDB" id="A0A7M3MES7"/>
<dbReference type="OrthoDB" id="9810867at2"/>
<reference evidence="9 10" key="1">
    <citation type="submission" date="2018-06" db="EMBL/GenBank/DDBJ databases">
        <title>Complete genome of Desulfovibrio indonesiensis P37SLT.</title>
        <authorList>
            <person name="Crispim J.S."/>
            <person name="Vidigal P.M.P."/>
            <person name="Silva L.C.F."/>
            <person name="Laguardia C.N."/>
            <person name="Araujo L.C."/>
            <person name="Dias R.S."/>
            <person name="Sousa M.P."/>
            <person name="Paula S.O."/>
            <person name="Silva C."/>
        </authorList>
    </citation>
    <scope>NUCLEOTIDE SEQUENCE [LARGE SCALE GENOMIC DNA]</scope>
    <source>
        <strain evidence="9 10">P37SLT</strain>
    </source>
</reference>
<comment type="subunit">
    <text evidence="7">Consists of a catalytic RNA component (M1 or rnpB) and a protein subunit.</text>
</comment>
<keyword evidence="6 7" id="KW-0694">RNA-binding</keyword>
<evidence type="ECO:0000256" key="6">
    <source>
        <dbReference type="ARBA" id="ARBA00022884"/>
    </source>
</evidence>
<evidence type="ECO:0000313" key="9">
    <source>
        <dbReference type="EMBL" id="TVM16958.1"/>
    </source>
</evidence>
<dbReference type="Pfam" id="PF00825">
    <property type="entry name" value="Ribonuclease_P"/>
    <property type="match status" value="1"/>
</dbReference>
<dbReference type="HAMAP" id="MF_00227">
    <property type="entry name" value="RNase_P"/>
    <property type="match status" value="1"/>
</dbReference>
<comment type="function">
    <text evidence="1 7">RNaseP catalyzes the removal of the 5'-leader sequence from pre-tRNA to produce the mature 5'-terminus. It can also cleave other RNA substrates such as 4.5S RNA. The protein component plays an auxiliary but essential role in vivo by binding to the 5'-leader sequence and broadening the substrate specificity of the ribozyme.</text>
</comment>
<gene>
    <name evidence="7 9" type="primary">rnpA</name>
    <name evidence="9" type="ORF">DPQ33_10770</name>
</gene>
<keyword evidence="10" id="KW-1185">Reference proteome</keyword>
<evidence type="ECO:0000256" key="3">
    <source>
        <dbReference type="ARBA" id="ARBA00022722"/>
    </source>
</evidence>
<dbReference type="GO" id="GO:0042781">
    <property type="term" value="F:3'-tRNA processing endoribonuclease activity"/>
    <property type="evidence" value="ECO:0007669"/>
    <property type="project" value="TreeGrafter"/>
</dbReference>
<evidence type="ECO:0000256" key="2">
    <source>
        <dbReference type="ARBA" id="ARBA00022694"/>
    </source>
</evidence>
<evidence type="ECO:0000256" key="4">
    <source>
        <dbReference type="ARBA" id="ARBA00022759"/>
    </source>
</evidence>
<dbReference type="PANTHER" id="PTHR33992:SF1">
    <property type="entry name" value="RIBONUCLEASE P PROTEIN COMPONENT"/>
    <property type="match status" value="1"/>
</dbReference>
<dbReference type="PANTHER" id="PTHR33992">
    <property type="entry name" value="RIBONUCLEASE P PROTEIN COMPONENT"/>
    <property type="match status" value="1"/>
</dbReference>
<dbReference type="InterPro" id="IPR020568">
    <property type="entry name" value="Ribosomal_Su5_D2-typ_SF"/>
</dbReference>
<accession>A0A7M3MES7</accession>
<protein>
    <recommendedName>
        <fullName evidence="7 8">Ribonuclease P protein component</fullName>
        <shortName evidence="7">RNase P protein</shortName>
        <shortName evidence="7">RNaseP protein</shortName>
        <ecNumber evidence="7 8">3.1.26.5</ecNumber>
    </recommendedName>
    <alternativeName>
        <fullName evidence="7">Protein C5</fullName>
    </alternativeName>
</protein>
<keyword evidence="3 7" id="KW-0540">Nuclease</keyword>
<dbReference type="EC" id="3.1.26.5" evidence="7 8"/>
<dbReference type="InterPro" id="IPR000100">
    <property type="entry name" value="RNase_P"/>
</dbReference>
<keyword evidence="4 7" id="KW-0255">Endonuclease</keyword>
<dbReference type="InterPro" id="IPR014721">
    <property type="entry name" value="Ribsml_uS5_D2-typ_fold_subgr"/>
</dbReference>
<dbReference type="GO" id="GO:0004526">
    <property type="term" value="F:ribonuclease P activity"/>
    <property type="evidence" value="ECO:0007669"/>
    <property type="project" value="UniProtKB-UniRule"/>
</dbReference>
<dbReference type="NCBIfam" id="TIGR00188">
    <property type="entry name" value="rnpA"/>
    <property type="match status" value="1"/>
</dbReference>
<evidence type="ECO:0000256" key="1">
    <source>
        <dbReference type="ARBA" id="ARBA00002663"/>
    </source>
</evidence>
<organism evidence="9 10">
    <name type="scientific">Oceanidesulfovibrio indonesiensis</name>
    <dbReference type="NCBI Taxonomy" id="54767"/>
    <lineage>
        <taxon>Bacteria</taxon>
        <taxon>Pseudomonadati</taxon>
        <taxon>Thermodesulfobacteriota</taxon>
        <taxon>Desulfovibrionia</taxon>
        <taxon>Desulfovibrionales</taxon>
        <taxon>Desulfovibrionaceae</taxon>
        <taxon>Oceanidesulfovibrio</taxon>
    </lineage>
</organism>
<comment type="similarity">
    <text evidence="7">Belongs to the RnpA family.</text>
</comment>
<comment type="caution">
    <text evidence="9">The sequence shown here is derived from an EMBL/GenBank/DDBJ whole genome shotgun (WGS) entry which is preliminary data.</text>
</comment>
<comment type="catalytic activity">
    <reaction evidence="7">
        <text>Endonucleolytic cleavage of RNA, removing 5'-extranucleotides from tRNA precursor.</text>
        <dbReference type="EC" id="3.1.26.5"/>
    </reaction>
</comment>